<proteinExistence type="predicted"/>
<evidence type="ECO:0000313" key="2">
    <source>
        <dbReference type="Proteomes" id="UP000013487"/>
    </source>
</evidence>
<comment type="caution">
    <text evidence="1">The sequence shown here is derived from an EMBL/GenBank/DDBJ whole genome shotgun (WGS) entry which is preliminary data.</text>
</comment>
<dbReference type="Proteomes" id="UP000013487">
    <property type="component" value="Unassembled WGS sequence"/>
</dbReference>
<organism evidence="1 2">
    <name type="scientific">Bacillus thuringiensis T01-328</name>
    <dbReference type="NCBI Taxonomy" id="1324966"/>
    <lineage>
        <taxon>Bacteria</taxon>
        <taxon>Bacillati</taxon>
        <taxon>Bacillota</taxon>
        <taxon>Bacilli</taxon>
        <taxon>Bacillales</taxon>
        <taxon>Bacillaceae</taxon>
        <taxon>Bacillus</taxon>
        <taxon>Bacillus cereus group</taxon>
    </lineage>
</organism>
<dbReference type="RefSeq" id="WP_000191282.1">
    <property type="nucleotide sequence ID" value="NZ_ARXZ02000004.1"/>
</dbReference>
<protein>
    <submittedName>
        <fullName evidence="1">Uncharacterized protein</fullName>
    </submittedName>
</protein>
<name>A0AAN4HK79_BACTU</name>
<dbReference type="EMBL" id="ARXZ02000004">
    <property type="protein sequence ID" value="ERI01198.1"/>
    <property type="molecule type" value="Genomic_DNA"/>
</dbReference>
<accession>A0AAN4HK79</accession>
<evidence type="ECO:0000313" key="1">
    <source>
        <dbReference type="EMBL" id="ERI01198.1"/>
    </source>
</evidence>
<sequence>MTQENNEFIEQANEILSPFEEEIRTTILMSSLMAVSARDGIKNIEQARVSIIQDIINRLDSLNYTNLVTLHILSYQFKNNDDSVKKQRFVKNEEKTFYTKEDVQRVAKENYNKGVIEGEKSLLNEIKNENYPELVQNLFMKKVEEGYKKANEEHRTIGFQTAYQRGFKEGLEKGKELRIKELRKMREWE</sequence>
<dbReference type="AlphaFoldDB" id="A0AAN4HK79"/>
<reference evidence="1 2" key="1">
    <citation type="journal article" date="2013" name="Genome Announc.">
        <title>Draft Genome Sequence of Bacillus thuringiensis var. thuringiensis Strain T01-328, a Brazilian Isolate That Produces a Soluble Pesticide Protein, Cry1Ia.</title>
        <authorList>
            <person name="Varani A.M."/>
            <person name="Lemos M.V."/>
            <person name="Fernandes C.C."/>
            <person name="Lemos E.G."/>
            <person name="Alves E.C."/>
            <person name="Desiderio J.A."/>
        </authorList>
    </citation>
    <scope>NUCLEOTIDE SEQUENCE [LARGE SCALE GENOMIC DNA]</scope>
    <source>
        <strain evidence="1 2">T01-328</strain>
    </source>
</reference>
<gene>
    <name evidence="1" type="ORF">BTCBT_002753</name>
</gene>